<dbReference type="PANTHER" id="PTHR12834">
    <property type="entry name" value="SIGNAL RECOGNITION PARTICLE 9 KDA PROTEIN"/>
    <property type="match status" value="1"/>
</dbReference>
<evidence type="ECO:0000259" key="2">
    <source>
        <dbReference type="Pfam" id="PF05486"/>
    </source>
</evidence>
<dbReference type="GO" id="GO:0005786">
    <property type="term" value="C:signal recognition particle, endoplasmic reticulum targeting"/>
    <property type="evidence" value="ECO:0007669"/>
    <property type="project" value="TreeGrafter"/>
</dbReference>
<feature type="domain" description="SRP9" evidence="2">
    <location>
        <begin position="5"/>
        <end position="115"/>
    </location>
</feature>
<gene>
    <name evidence="3" type="ORF">HMPREF1120_00874</name>
</gene>
<evidence type="ECO:0000313" key="4">
    <source>
        <dbReference type="Proteomes" id="UP000007304"/>
    </source>
</evidence>
<dbReference type="EMBL" id="JH226130">
    <property type="protein sequence ID" value="EHY52665.1"/>
    <property type="molecule type" value="Genomic_DNA"/>
</dbReference>
<evidence type="ECO:0000256" key="1">
    <source>
        <dbReference type="SAM" id="MobiDB-lite"/>
    </source>
</evidence>
<feature type="region of interest" description="Disordered" evidence="1">
    <location>
        <begin position="138"/>
        <end position="190"/>
    </location>
</feature>
<dbReference type="AlphaFoldDB" id="H6BKN1"/>
<reference evidence="3" key="1">
    <citation type="submission" date="2011-07" db="EMBL/GenBank/DDBJ databases">
        <title>The Genome Sequence of Exophiala (Wangiella) dermatitidis NIH/UT8656.</title>
        <authorList>
            <consortium name="The Broad Institute Genome Sequencing Platform"/>
            <person name="Cuomo C."/>
            <person name="Wang Z."/>
            <person name="Hunicke-Smith S."/>
            <person name="Szanislo P.J."/>
            <person name="Earl A."/>
            <person name="Young S.K."/>
            <person name="Zeng Q."/>
            <person name="Gargeya S."/>
            <person name="Fitzgerald M."/>
            <person name="Haas B."/>
            <person name="Abouelleil A."/>
            <person name="Alvarado L."/>
            <person name="Arachchi H.M."/>
            <person name="Berlin A."/>
            <person name="Brown A."/>
            <person name="Chapman S.B."/>
            <person name="Chen Z."/>
            <person name="Dunbar C."/>
            <person name="Freedman E."/>
            <person name="Gearin G."/>
            <person name="Gellesch M."/>
            <person name="Goldberg J."/>
            <person name="Griggs A."/>
            <person name="Gujja S."/>
            <person name="Heiman D."/>
            <person name="Howarth C."/>
            <person name="Larson L."/>
            <person name="Lui A."/>
            <person name="MacDonald P.J.P."/>
            <person name="Montmayeur A."/>
            <person name="Murphy C."/>
            <person name="Neiman D."/>
            <person name="Pearson M."/>
            <person name="Priest M."/>
            <person name="Roberts A."/>
            <person name="Saif S."/>
            <person name="Shea T."/>
            <person name="Shenoy N."/>
            <person name="Sisk P."/>
            <person name="Stolte C."/>
            <person name="Sykes S."/>
            <person name="Wortman J."/>
            <person name="Nusbaum C."/>
            <person name="Birren B."/>
        </authorList>
    </citation>
    <scope>NUCLEOTIDE SEQUENCE</scope>
    <source>
        <strain evidence="3">NIH/UT8656</strain>
    </source>
</reference>
<dbReference type="HOGENOM" id="CLU_096859_0_0_1"/>
<dbReference type="InterPro" id="IPR039914">
    <property type="entry name" value="SRP9-like"/>
</dbReference>
<dbReference type="eggNOG" id="ENOG502SD1I">
    <property type="taxonomic scope" value="Eukaryota"/>
</dbReference>
<dbReference type="InParanoid" id="H6BKN1"/>
<keyword evidence="4" id="KW-1185">Reference proteome</keyword>
<protein>
    <recommendedName>
        <fullName evidence="2">SRP9 domain-containing protein</fullName>
    </recommendedName>
</protein>
<dbReference type="Pfam" id="PF05486">
    <property type="entry name" value="SRP9-21"/>
    <property type="match status" value="1"/>
</dbReference>
<dbReference type="STRING" id="858893.H6BKN1"/>
<dbReference type="PANTHER" id="PTHR12834:SF12">
    <property type="entry name" value="SIGNAL RECOGNITION PARTICLE 9 KDA PROTEIN"/>
    <property type="match status" value="1"/>
</dbReference>
<dbReference type="GO" id="GO:0006614">
    <property type="term" value="P:SRP-dependent cotranslational protein targeting to membrane"/>
    <property type="evidence" value="ECO:0007669"/>
    <property type="project" value="InterPro"/>
</dbReference>
<dbReference type="OrthoDB" id="5419752at2759"/>
<proteinExistence type="predicted"/>
<dbReference type="RefSeq" id="XP_009153126.1">
    <property type="nucleotide sequence ID" value="XM_009154878.1"/>
</dbReference>
<dbReference type="OMA" id="YETNKGA"/>
<evidence type="ECO:0000313" key="3">
    <source>
        <dbReference type="EMBL" id="EHY52665.1"/>
    </source>
</evidence>
<feature type="region of interest" description="Disordered" evidence="1">
    <location>
        <begin position="28"/>
        <end position="76"/>
    </location>
</feature>
<dbReference type="Proteomes" id="UP000007304">
    <property type="component" value="Unassembled WGS sequence"/>
</dbReference>
<sequence>MTYLDDLHSYLHQSSLLIQAYPSTRITTKYSLPRKPNTKTRTKPENETTTTPRTTDSAAAPSQQQQQQQLQPKREPSAVLTLKTYHADSGICLKYRTDKAAEVGRLLNGLGRLAKGEIIEMPTTTATATQIEAGQPAAAAADGGDKMDIDGGVVSAPKVEDKVVTAPPATSQTTGGGAGGGKGKKKKGKK</sequence>
<accession>H6BKN1</accession>
<name>H6BKN1_EXODN</name>
<dbReference type="VEuPathDB" id="FungiDB:HMPREF1120_00874"/>
<organism evidence="3 4">
    <name type="scientific">Exophiala dermatitidis (strain ATCC 34100 / CBS 525.76 / NIH/UT8656)</name>
    <name type="common">Black yeast</name>
    <name type="synonym">Wangiella dermatitidis</name>
    <dbReference type="NCBI Taxonomy" id="858893"/>
    <lineage>
        <taxon>Eukaryota</taxon>
        <taxon>Fungi</taxon>
        <taxon>Dikarya</taxon>
        <taxon>Ascomycota</taxon>
        <taxon>Pezizomycotina</taxon>
        <taxon>Eurotiomycetes</taxon>
        <taxon>Chaetothyriomycetidae</taxon>
        <taxon>Chaetothyriales</taxon>
        <taxon>Herpotrichiellaceae</taxon>
        <taxon>Exophiala</taxon>
    </lineage>
</organism>
<dbReference type="GeneID" id="20305513"/>
<dbReference type="InterPro" id="IPR039432">
    <property type="entry name" value="SRP9_dom"/>
</dbReference>